<dbReference type="UniPathway" id="UPA00845"/>
<protein>
    <recommendedName>
        <fullName evidence="5">Hexosyltransferase</fullName>
        <ecNumber evidence="5">2.4.1.-</ecNumber>
    </recommendedName>
</protein>
<dbReference type="Proteomes" id="UP000075243">
    <property type="component" value="Chromosome 11"/>
</dbReference>
<dbReference type="GO" id="GO:0000139">
    <property type="term" value="C:Golgi membrane"/>
    <property type="evidence" value="ECO:0007669"/>
    <property type="project" value="UniProtKB-SubCell"/>
</dbReference>
<dbReference type="Gramene" id="C.cajan_02061.t">
    <property type="protein sequence ID" value="C.cajan_02061.t"/>
    <property type="gene ID" value="C.cajan_02061"/>
</dbReference>
<evidence type="ECO:0000256" key="2">
    <source>
        <dbReference type="ARBA" id="ARBA00006351"/>
    </source>
</evidence>
<evidence type="ECO:0000256" key="3">
    <source>
        <dbReference type="ARBA" id="ARBA00022676"/>
    </source>
</evidence>
<evidence type="ECO:0000256" key="1">
    <source>
        <dbReference type="ARBA" id="ARBA00004877"/>
    </source>
</evidence>
<dbReference type="SUPFAM" id="SSF53448">
    <property type="entry name" value="Nucleotide-diphospho-sugar transferases"/>
    <property type="match status" value="1"/>
</dbReference>
<evidence type="ECO:0000256" key="4">
    <source>
        <dbReference type="ARBA" id="ARBA00022679"/>
    </source>
</evidence>
<dbReference type="GO" id="GO:0045489">
    <property type="term" value="P:pectin biosynthetic process"/>
    <property type="evidence" value="ECO:0007669"/>
    <property type="project" value="UniProtKB-UniPathway"/>
</dbReference>
<dbReference type="PANTHER" id="PTHR32116:SF12">
    <property type="entry name" value="GALACTURONOSYLTRANSFERASE 7-RELATED"/>
    <property type="match status" value="1"/>
</dbReference>
<comment type="subcellular location">
    <subcellularLocation>
        <location evidence="5">Golgi apparatus membrane</location>
        <topology evidence="5">Single-pass type II membrane protein</topology>
    </subcellularLocation>
</comment>
<evidence type="ECO:0000313" key="7">
    <source>
        <dbReference type="Proteomes" id="UP000075243"/>
    </source>
</evidence>
<reference evidence="6 7" key="1">
    <citation type="journal article" date="2012" name="Nat. Biotechnol.">
        <title>Draft genome sequence of pigeonpea (Cajanus cajan), an orphan legume crop of resource-poor farmers.</title>
        <authorList>
            <person name="Varshney R.K."/>
            <person name="Chen W."/>
            <person name="Li Y."/>
            <person name="Bharti A.K."/>
            <person name="Saxena R.K."/>
            <person name="Schlueter J.A."/>
            <person name="Donoghue M.T."/>
            <person name="Azam S."/>
            <person name="Fan G."/>
            <person name="Whaley A.M."/>
            <person name="Farmer A.D."/>
            <person name="Sheridan J."/>
            <person name="Iwata A."/>
            <person name="Tuteja R."/>
            <person name="Penmetsa R.V."/>
            <person name="Wu W."/>
            <person name="Upadhyaya H.D."/>
            <person name="Yang S.P."/>
            <person name="Shah T."/>
            <person name="Saxena K.B."/>
            <person name="Michael T."/>
            <person name="McCombie W.R."/>
            <person name="Yang B."/>
            <person name="Zhang G."/>
            <person name="Yang H."/>
            <person name="Wang J."/>
            <person name="Spillane C."/>
            <person name="Cook D.R."/>
            <person name="May G.D."/>
            <person name="Xu X."/>
            <person name="Jackson S.A."/>
        </authorList>
    </citation>
    <scope>NUCLEOTIDE SEQUENCE [LARGE SCALE GENOMIC DNA]</scope>
    <source>
        <strain evidence="7">cv. Asha</strain>
    </source>
</reference>
<accession>A0A151SM24</accession>
<evidence type="ECO:0000313" key="6">
    <source>
        <dbReference type="EMBL" id="KYP55886.1"/>
    </source>
</evidence>
<proteinExistence type="inferred from homology"/>
<comment type="pathway">
    <text evidence="1 5">Glycan metabolism; pectin biosynthesis.</text>
</comment>
<dbReference type="PANTHER" id="PTHR32116">
    <property type="entry name" value="GALACTURONOSYLTRANSFERASE 4-RELATED"/>
    <property type="match status" value="1"/>
</dbReference>
<name>A0A151SM24_CAJCA</name>
<keyword evidence="3 5" id="KW-0328">Glycosyltransferase</keyword>
<evidence type="ECO:0000256" key="5">
    <source>
        <dbReference type="RuleBase" id="RU362027"/>
    </source>
</evidence>
<dbReference type="STRING" id="3821.A0A151SM24"/>
<dbReference type="AlphaFoldDB" id="A0A151SM24"/>
<sequence>MEADRIPAAVMREDVGSGAMEKEKAKRRMNGWKEYLEQSKEFIKADGGTPRWFSPLECASRMENSPLLLFLPVYKLNVQTMPKSLHCLSLKLTVEYFKSPNYEEKTDEEKFIDSSLHHYVIFSNNVLATSVVINSTVFHAKESSNQVFHVLTDGENYYAMKLWFLRNHYKEAFVQVLNVSFCGYDNPSMNQIRIEYLSIFSDSHYLLPDLFSNLKKVVVLDDDVVIQQDLSALWNMDFGDKVNGAVQFCSVKFRFVSNLGELFNGS</sequence>
<dbReference type="InterPro" id="IPR029044">
    <property type="entry name" value="Nucleotide-diphossugar_trans"/>
</dbReference>
<keyword evidence="4" id="KW-0808">Transferase</keyword>
<keyword evidence="5" id="KW-0333">Golgi apparatus</keyword>
<dbReference type="InterPro" id="IPR029993">
    <property type="entry name" value="GAUT"/>
</dbReference>
<organism evidence="6 7">
    <name type="scientific">Cajanus cajan</name>
    <name type="common">Pigeon pea</name>
    <name type="synonym">Cajanus indicus</name>
    <dbReference type="NCBI Taxonomy" id="3821"/>
    <lineage>
        <taxon>Eukaryota</taxon>
        <taxon>Viridiplantae</taxon>
        <taxon>Streptophyta</taxon>
        <taxon>Embryophyta</taxon>
        <taxon>Tracheophyta</taxon>
        <taxon>Spermatophyta</taxon>
        <taxon>Magnoliopsida</taxon>
        <taxon>eudicotyledons</taxon>
        <taxon>Gunneridae</taxon>
        <taxon>Pentapetalae</taxon>
        <taxon>rosids</taxon>
        <taxon>fabids</taxon>
        <taxon>Fabales</taxon>
        <taxon>Fabaceae</taxon>
        <taxon>Papilionoideae</taxon>
        <taxon>50 kb inversion clade</taxon>
        <taxon>NPAAA clade</taxon>
        <taxon>indigoferoid/millettioid clade</taxon>
        <taxon>Phaseoleae</taxon>
        <taxon>Cajanus</taxon>
    </lineage>
</organism>
<dbReference type="GO" id="GO:0047262">
    <property type="term" value="F:polygalacturonate 4-alpha-galacturonosyltransferase activity"/>
    <property type="evidence" value="ECO:0007669"/>
    <property type="project" value="InterPro"/>
</dbReference>
<dbReference type="Pfam" id="PF01501">
    <property type="entry name" value="Glyco_transf_8"/>
    <property type="match status" value="1"/>
</dbReference>
<dbReference type="InterPro" id="IPR002495">
    <property type="entry name" value="Glyco_trans_8"/>
</dbReference>
<keyword evidence="5" id="KW-0961">Cell wall biogenesis/degradation</keyword>
<dbReference type="EC" id="2.4.1.-" evidence="5"/>
<comment type="similarity">
    <text evidence="2 5">Belongs to the glycosyltransferase 8 family.</text>
</comment>
<gene>
    <name evidence="6" type="ORF">KK1_002112</name>
</gene>
<dbReference type="EMBL" id="CM003613">
    <property type="protein sequence ID" value="KYP55886.1"/>
    <property type="molecule type" value="Genomic_DNA"/>
</dbReference>
<dbReference type="Gene3D" id="3.90.550.10">
    <property type="entry name" value="Spore Coat Polysaccharide Biosynthesis Protein SpsA, Chain A"/>
    <property type="match status" value="1"/>
</dbReference>
<keyword evidence="7" id="KW-1185">Reference proteome</keyword>
<dbReference type="GO" id="GO:0071555">
    <property type="term" value="P:cell wall organization"/>
    <property type="evidence" value="ECO:0007669"/>
    <property type="project" value="UniProtKB-KW"/>
</dbReference>